<dbReference type="EMBL" id="LASW01000038">
    <property type="protein sequence ID" value="KKB99295.1"/>
    <property type="molecule type" value="Genomic_DNA"/>
</dbReference>
<evidence type="ECO:0000313" key="5">
    <source>
        <dbReference type="Proteomes" id="UP000192327"/>
    </source>
</evidence>
<feature type="transmembrane region" description="Helical" evidence="1">
    <location>
        <begin position="70"/>
        <end position="92"/>
    </location>
</feature>
<dbReference type="Proteomes" id="UP000192327">
    <property type="component" value="Unassembled WGS sequence"/>
</dbReference>
<accession>A0A0F5MX19</accession>
<organism evidence="2 4">
    <name type="scientific">Mycolicibacter arupensis</name>
    <dbReference type="NCBI Taxonomy" id="342002"/>
    <lineage>
        <taxon>Bacteria</taxon>
        <taxon>Bacillati</taxon>
        <taxon>Actinomycetota</taxon>
        <taxon>Actinomycetes</taxon>
        <taxon>Mycobacteriales</taxon>
        <taxon>Mycobacteriaceae</taxon>
        <taxon>Mycolicibacter</taxon>
    </lineage>
</organism>
<reference evidence="3 5" key="3">
    <citation type="submission" date="2016-12" db="EMBL/GenBank/DDBJ databases">
        <title>The new phylogeny of genus Mycobacterium.</title>
        <authorList>
            <person name="Tortoli E."/>
            <person name="Trovato A."/>
            <person name="Cirillo D.M."/>
        </authorList>
    </citation>
    <scope>NUCLEOTIDE SEQUENCE [LARGE SCALE GENOMIC DNA]</scope>
    <source>
        <strain evidence="3 5">DSM 44942</strain>
    </source>
</reference>
<name>A0A0F5MX19_9MYCO</name>
<feature type="transmembrane region" description="Helical" evidence="1">
    <location>
        <begin position="104"/>
        <end position="122"/>
    </location>
</feature>
<dbReference type="OrthoDB" id="4763628at2"/>
<dbReference type="PATRIC" id="fig|342002.3.peg.3099"/>
<feature type="transmembrane region" description="Helical" evidence="1">
    <location>
        <begin position="178"/>
        <end position="198"/>
    </location>
</feature>
<dbReference type="STRING" id="342002.BST15_09650"/>
<feature type="transmembrane region" description="Helical" evidence="1">
    <location>
        <begin position="204"/>
        <end position="224"/>
    </location>
</feature>
<dbReference type="Proteomes" id="UP000034416">
    <property type="component" value="Unassembled WGS sequence"/>
</dbReference>
<feature type="transmembrane region" description="Helical" evidence="1">
    <location>
        <begin position="142"/>
        <end position="166"/>
    </location>
</feature>
<keyword evidence="1" id="KW-0812">Transmembrane</keyword>
<sequence length="246" mass="27255">MISGIIVTTLAIVAYSLWVRRETWWTRWESAATLALALEACALLLMSPWAGVEFGQVLHRGLRVWNVQQLVGHLCLIAAVTANIYHLLLRLADAIQVRLIMRRQLLLPIWLGLAIMLPAYLHSDQEYQPDVFAAPSVDGWMMLYQLAGCVLMIYLSGYAGRLMLVLRHDPRAKRTIDLYLTSMAFVTAACLIVVGSSWVDGDDASPGIWLCICLAVGTFAYGSARSWQAKSAWFTANGNEKAVGAQ</sequence>
<protein>
    <recommendedName>
        <fullName evidence="6">GP55 protein</fullName>
    </recommendedName>
</protein>
<evidence type="ECO:0000313" key="3">
    <source>
        <dbReference type="EMBL" id="OQZ97771.1"/>
    </source>
</evidence>
<reference evidence="4" key="1">
    <citation type="submission" date="2015-04" db="EMBL/GenBank/DDBJ databases">
        <title>Genome sequence of Mycobacterium arupense GUC1.</title>
        <authorList>
            <person name="Greninger A.L."/>
            <person name="Cunningham G."/>
            <person name="Chiu C.Y."/>
            <person name="Miller S."/>
        </authorList>
    </citation>
    <scope>NUCLEOTIDE SEQUENCE [LARGE SCALE GENOMIC DNA]</scope>
    <source>
        <strain evidence="4">GUC1</strain>
    </source>
</reference>
<keyword evidence="5" id="KW-1185">Reference proteome</keyword>
<dbReference type="RefSeq" id="WP_046189508.1">
    <property type="nucleotide sequence ID" value="NZ_JACKUJ010000023.1"/>
</dbReference>
<feature type="transmembrane region" description="Helical" evidence="1">
    <location>
        <begin position="30"/>
        <end position="50"/>
    </location>
</feature>
<evidence type="ECO:0008006" key="6">
    <source>
        <dbReference type="Google" id="ProtNLM"/>
    </source>
</evidence>
<gene>
    <name evidence="3" type="ORF">BST15_09650</name>
    <name evidence="2" type="ORF">WR43_10410</name>
</gene>
<dbReference type="AlphaFoldDB" id="A0A0F5MX19"/>
<evidence type="ECO:0000313" key="4">
    <source>
        <dbReference type="Proteomes" id="UP000034416"/>
    </source>
</evidence>
<dbReference type="EMBL" id="MVHH01000015">
    <property type="protein sequence ID" value="OQZ97771.1"/>
    <property type="molecule type" value="Genomic_DNA"/>
</dbReference>
<evidence type="ECO:0000256" key="1">
    <source>
        <dbReference type="SAM" id="Phobius"/>
    </source>
</evidence>
<keyword evidence="1" id="KW-0472">Membrane</keyword>
<reference evidence="2" key="2">
    <citation type="submission" date="2015-04" db="EMBL/GenBank/DDBJ databases">
        <title>Genome sequence of Mycobacterium arupense strain GUC1.</title>
        <authorList>
            <person name="Greninger A.L."/>
            <person name="Cunningham G."/>
            <person name="Chiu C.Y."/>
            <person name="Miller S."/>
        </authorList>
    </citation>
    <scope>NUCLEOTIDE SEQUENCE</scope>
    <source>
        <strain evidence="2">GUC1</strain>
    </source>
</reference>
<keyword evidence="1" id="KW-1133">Transmembrane helix</keyword>
<comment type="caution">
    <text evidence="2">The sequence shown here is derived from an EMBL/GenBank/DDBJ whole genome shotgun (WGS) entry which is preliminary data.</text>
</comment>
<proteinExistence type="predicted"/>
<evidence type="ECO:0000313" key="2">
    <source>
        <dbReference type="EMBL" id="KKB99295.1"/>
    </source>
</evidence>